<gene>
    <name evidence="2" type="ORF">EIN_283770</name>
</gene>
<keyword evidence="3" id="KW-1185">Reference proteome</keyword>
<sequence>MSQNSVYQPTPYHTTPSYPSPTQNPFLNPTTSSSHFTQSIYQNPYPQMYTTPYPSPYQTTSPHIYPSPYQTLEKKNQPPNAYSPQVTVYPKLASPTPINPYTTIVQPNTRPQNVFPQNTPKTESASVVKTQETTPSKLPIPETPKSTEKYMEGYNADDEKGIIELKRMYSDGLLSVEAYVTLRDNYLTSVDHTMLADQYKAQKKREEDARLEAEASKAEAIRLKMLSERLATVRSAIQSDLNFNKEARDWIATNTKSHIDFLETLKSTKSEKELKVVELNARVMAYSDAIEVLSVLVKTKKMSVSDALDKTKSLAILQFKYKVSLVKE</sequence>
<feature type="compositionally biased region" description="Low complexity" evidence="1">
    <location>
        <begin position="9"/>
        <end position="21"/>
    </location>
</feature>
<feature type="region of interest" description="Disordered" evidence="1">
    <location>
        <begin position="1"/>
        <end position="39"/>
    </location>
</feature>
<dbReference type="VEuPathDB" id="AmoebaDB:EIN_283770"/>
<proteinExistence type="predicted"/>
<evidence type="ECO:0000313" key="3">
    <source>
        <dbReference type="Proteomes" id="UP000014680"/>
    </source>
</evidence>
<dbReference type="Proteomes" id="UP000014680">
    <property type="component" value="Unassembled WGS sequence"/>
</dbReference>
<dbReference type="AlphaFoldDB" id="L7FJQ0"/>
<feature type="region of interest" description="Disordered" evidence="1">
    <location>
        <begin position="51"/>
        <end position="85"/>
    </location>
</feature>
<name>L7FJQ0_ENTIV</name>
<accession>L7FJQ0</accession>
<feature type="compositionally biased region" description="Polar residues" evidence="1">
    <location>
        <begin position="23"/>
        <end position="39"/>
    </location>
</feature>
<evidence type="ECO:0000256" key="1">
    <source>
        <dbReference type="SAM" id="MobiDB-lite"/>
    </source>
</evidence>
<organism evidence="2 3">
    <name type="scientific">Entamoeba invadens IP1</name>
    <dbReference type="NCBI Taxonomy" id="370355"/>
    <lineage>
        <taxon>Eukaryota</taxon>
        <taxon>Amoebozoa</taxon>
        <taxon>Evosea</taxon>
        <taxon>Archamoebae</taxon>
        <taxon>Mastigamoebida</taxon>
        <taxon>Entamoebidae</taxon>
        <taxon>Entamoeba</taxon>
    </lineage>
</organism>
<protein>
    <submittedName>
        <fullName evidence="2">Uncharacterized protein</fullName>
    </submittedName>
</protein>
<dbReference type="GeneID" id="14883834"/>
<reference evidence="2 3" key="1">
    <citation type="submission" date="2012-10" db="EMBL/GenBank/DDBJ databases">
        <authorList>
            <person name="Zafar N."/>
            <person name="Inman J."/>
            <person name="Hall N."/>
            <person name="Lorenzi H."/>
            <person name="Caler E."/>
        </authorList>
    </citation>
    <scope>NUCLEOTIDE SEQUENCE [LARGE SCALE GENOMIC DNA]</scope>
    <source>
        <strain evidence="2 3">IP1</strain>
    </source>
</reference>
<feature type="compositionally biased region" description="Low complexity" evidence="1">
    <location>
        <begin position="51"/>
        <end position="62"/>
    </location>
</feature>
<dbReference type="EMBL" id="KB207106">
    <property type="protein sequence ID" value="ELP84831.1"/>
    <property type="molecule type" value="Genomic_DNA"/>
</dbReference>
<feature type="compositionally biased region" description="Polar residues" evidence="1">
    <location>
        <begin position="103"/>
        <end position="136"/>
    </location>
</feature>
<evidence type="ECO:0000313" key="2">
    <source>
        <dbReference type="EMBL" id="ELP84831.1"/>
    </source>
</evidence>
<dbReference type="RefSeq" id="XP_004184177.1">
    <property type="nucleotide sequence ID" value="XM_004184129.1"/>
</dbReference>
<dbReference type="KEGG" id="eiv:EIN_283770"/>
<feature type="region of interest" description="Disordered" evidence="1">
    <location>
        <begin position="103"/>
        <end position="148"/>
    </location>
</feature>